<evidence type="ECO:0000256" key="5">
    <source>
        <dbReference type="ARBA" id="ARBA00023136"/>
    </source>
</evidence>
<keyword evidence="6" id="KW-0012">Acyltransferase</keyword>
<evidence type="ECO:0000256" key="3">
    <source>
        <dbReference type="ARBA" id="ARBA00022519"/>
    </source>
</evidence>
<keyword evidence="4" id="KW-0808">Transferase</keyword>
<dbReference type="PANTHER" id="PTHR30606:SF10">
    <property type="entry name" value="PHOSPHATIDYLINOSITOL MANNOSIDE ACYLTRANSFERASE"/>
    <property type="match status" value="1"/>
</dbReference>
<protein>
    <recommendedName>
        <fullName evidence="10">Lipid A biosynthesis acyltransferase</fullName>
    </recommendedName>
</protein>
<dbReference type="RefSeq" id="WP_055143575.1">
    <property type="nucleotide sequence ID" value="NZ_JXSZ01000005.1"/>
</dbReference>
<dbReference type="Proteomes" id="UP000050454">
    <property type="component" value="Unassembled WGS sequence"/>
</dbReference>
<keyword evidence="7" id="KW-0812">Transmembrane</keyword>
<evidence type="ECO:0000256" key="4">
    <source>
        <dbReference type="ARBA" id="ARBA00022679"/>
    </source>
</evidence>
<evidence type="ECO:0000313" key="8">
    <source>
        <dbReference type="EMBL" id="KPM49386.1"/>
    </source>
</evidence>
<dbReference type="PANTHER" id="PTHR30606">
    <property type="entry name" value="LIPID A BIOSYNTHESIS LAUROYL ACYLTRANSFERASE"/>
    <property type="match status" value="1"/>
</dbReference>
<sequence>MKAIAYYLSLPFIYFFSYLPFPVLYVLSDILVFPLLYYVTGYRRKVVFTNLQNSFPDKSEKELREIEKKFYRYLADLFMETVKFFTISESELKRRYVFRNPEIADQWYEEGRNIVYTLGHYGNYEWMALALDFAIKHRGKGPFREMSNPYFNQLFWRSRARFGTELYPTYKTMEAIRKPSEEPYLVALANDQSAPPDKSYWTTFLNQDTSFFVGTEKIARTFNMPVLFAAISRIKRGYYEINFKVITHTPQEEPEGDIMEKHARLLENQILNQPEYWLWSHRRWKHKKPEGLDKGFSFKKR</sequence>
<dbReference type="GO" id="GO:0009247">
    <property type="term" value="P:glycolipid biosynthetic process"/>
    <property type="evidence" value="ECO:0007669"/>
    <property type="project" value="UniProtKB-ARBA"/>
</dbReference>
<keyword evidence="7" id="KW-1133">Transmembrane helix</keyword>
<keyword evidence="5 7" id="KW-0472">Membrane</keyword>
<evidence type="ECO:0000313" key="9">
    <source>
        <dbReference type="Proteomes" id="UP000050454"/>
    </source>
</evidence>
<evidence type="ECO:0008006" key="10">
    <source>
        <dbReference type="Google" id="ProtNLM"/>
    </source>
</evidence>
<dbReference type="Pfam" id="PF03279">
    <property type="entry name" value="Lip_A_acyltrans"/>
    <property type="match status" value="1"/>
</dbReference>
<keyword evidence="9" id="KW-1185">Reference proteome</keyword>
<keyword evidence="2" id="KW-1003">Cell membrane</keyword>
<accession>A0A0P7BXZ7</accession>
<comment type="subcellular location">
    <subcellularLocation>
        <location evidence="1">Cell inner membrane</location>
    </subcellularLocation>
</comment>
<dbReference type="PATRIC" id="fig|1605367.3.peg.1710"/>
<proteinExistence type="predicted"/>
<dbReference type="GO" id="GO:0005886">
    <property type="term" value="C:plasma membrane"/>
    <property type="evidence" value="ECO:0007669"/>
    <property type="project" value="UniProtKB-SubCell"/>
</dbReference>
<dbReference type="OrthoDB" id="9801955at2"/>
<name>A0A0P7BXZ7_9BACT</name>
<comment type="caution">
    <text evidence="8">The sequence shown here is derived from an EMBL/GenBank/DDBJ whole genome shotgun (WGS) entry which is preliminary data.</text>
</comment>
<evidence type="ECO:0000256" key="1">
    <source>
        <dbReference type="ARBA" id="ARBA00004533"/>
    </source>
</evidence>
<feature type="transmembrane region" description="Helical" evidence="7">
    <location>
        <begin position="12"/>
        <end position="39"/>
    </location>
</feature>
<dbReference type="STRING" id="1605367.AFM12_01850"/>
<dbReference type="AlphaFoldDB" id="A0A0P7BXZ7"/>
<evidence type="ECO:0000256" key="6">
    <source>
        <dbReference type="ARBA" id="ARBA00023315"/>
    </source>
</evidence>
<dbReference type="InterPro" id="IPR004960">
    <property type="entry name" value="LipA_acyltrans"/>
</dbReference>
<reference evidence="8 9" key="1">
    <citation type="submission" date="2015-07" db="EMBL/GenBank/DDBJ databases">
        <title>The draft genome sequence of Leadbetterella sp. JN14-9.</title>
        <authorList>
            <person name="Liu Y."/>
            <person name="Du J."/>
            <person name="Shao Z."/>
        </authorList>
    </citation>
    <scope>NUCLEOTIDE SEQUENCE [LARGE SCALE GENOMIC DNA]</scope>
    <source>
        <strain evidence="8 9">JN14-9</strain>
    </source>
</reference>
<evidence type="ECO:0000256" key="7">
    <source>
        <dbReference type="SAM" id="Phobius"/>
    </source>
</evidence>
<keyword evidence="3" id="KW-0997">Cell inner membrane</keyword>
<dbReference type="GO" id="GO:0016746">
    <property type="term" value="F:acyltransferase activity"/>
    <property type="evidence" value="ECO:0007669"/>
    <property type="project" value="UniProtKB-KW"/>
</dbReference>
<dbReference type="CDD" id="cd07984">
    <property type="entry name" value="LPLAT_LABLAT-like"/>
    <property type="match status" value="1"/>
</dbReference>
<evidence type="ECO:0000256" key="2">
    <source>
        <dbReference type="ARBA" id="ARBA00022475"/>
    </source>
</evidence>
<dbReference type="EMBL" id="LGTQ01000005">
    <property type="protein sequence ID" value="KPM49386.1"/>
    <property type="molecule type" value="Genomic_DNA"/>
</dbReference>
<gene>
    <name evidence="8" type="ORF">AFM12_01850</name>
</gene>
<organism evidence="8 9">
    <name type="scientific">Jiulongibacter sediminis</name>
    <dbReference type="NCBI Taxonomy" id="1605367"/>
    <lineage>
        <taxon>Bacteria</taxon>
        <taxon>Pseudomonadati</taxon>
        <taxon>Bacteroidota</taxon>
        <taxon>Cytophagia</taxon>
        <taxon>Cytophagales</taxon>
        <taxon>Leadbetterellaceae</taxon>
        <taxon>Jiulongibacter</taxon>
    </lineage>
</organism>